<dbReference type="AlphaFoldDB" id="A0A096ASF2"/>
<protein>
    <submittedName>
        <fullName evidence="1">Uncharacterized protein</fullName>
    </submittedName>
</protein>
<comment type="caution">
    <text evidence="1">The sequence shown here is derived from an EMBL/GenBank/DDBJ whole genome shotgun (WGS) entry which is preliminary data.</text>
</comment>
<organism evidence="1 2">
    <name type="scientific">Prevotella amnii DNF00058</name>
    <dbReference type="NCBI Taxonomy" id="1401066"/>
    <lineage>
        <taxon>Bacteria</taxon>
        <taxon>Pseudomonadati</taxon>
        <taxon>Bacteroidota</taxon>
        <taxon>Bacteroidia</taxon>
        <taxon>Bacteroidales</taxon>
        <taxon>Prevotellaceae</taxon>
        <taxon>Prevotella</taxon>
    </lineage>
</organism>
<sequence>MDLEKIVLSDKEIENLPLFFKTIYHNLLIDPNFEDKLMMFNPETKFKEMRSVVPKRSLPLFYNYEKSKKDGQV</sequence>
<dbReference type="EMBL" id="JRNU01000097">
    <property type="protein sequence ID" value="KGF50008.1"/>
    <property type="molecule type" value="Genomic_DNA"/>
</dbReference>
<accession>A0A096ASF2</accession>
<evidence type="ECO:0000313" key="2">
    <source>
        <dbReference type="Proteomes" id="UP000029614"/>
    </source>
</evidence>
<reference evidence="1 2" key="1">
    <citation type="submission" date="2014-07" db="EMBL/GenBank/DDBJ databases">
        <authorList>
            <person name="McCorrison J."/>
            <person name="Sanka R."/>
            <person name="Torralba M."/>
            <person name="Gillis M."/>
            <person name="Haft D.H."/>
            <person name="Methe B."/>
            <person name="Sutton G."/>
            <person name="Nelson K.E."/>
        </authorList>
    </citation>
    <scope>NUCLEOTIDE SEQUENCE [LARGE SCALE GENOMIC DNA]</scope>
    <source>
        <strain evidence="1 2">DNF00058</strain>
    </source>
</reference>
<evidence type="ECO:0000313" key="1">
    <source>
        <dbReference type="EMBL" id="KGF50008.1"/>
    </source>
</evidence>
<name>A0A096ASF2_9BACT</name>
<proteinExistence type="predicted"/>
<gene>
    <name evidence="1" type="ORF">HMPREF9302_10390</name>
</gene>
<keyword evidence="2" id="KW-1185">Reference proteome</keyword>
<dbReference type="Proteomes" id="UP000029614">
    <property type="component" value="Unassembled WGS sequence"/>
</dbReference>